<feature type="domain" description="SGNH hydrolase-type esterase" evidence="2">
    <location>
        <begin position="152"/>
        <end position="343"/>
    </location>
</feature>
<evidence type="ECO:0000256" key="1">
    <source>
        <dbReference type="SAM" id="SignalP"/>
    </source>
</evidence>
<organism evidence="3 4">
    <name type="scientific">Ceratobasidium theobromae</name>
    <dbReference type="NCBI Taxonomy" id="1582974"/>
    <lineage>
        <taxon>Eukaryota</taxon>
        <taxon>Fungi</taxon>
        <taxon>Dikarya</taxon>
        <taxon>Basidiomycota</taxon>
        <taxon>Agaricomycotina</taxon>
        <taxon>Agaricomycetes</taxon>
        <taxon>Cantharellales</taxon>
        <taxon>Ceratobasidiaceae</taxon>
        <taxon>Ceratobasidium</taxon>
    </lineage>
</organism>
<feature type="signal peptide" evidence="1">
    <location>
        <begin position="1"/>
        <end position="20"/>
    </location>
</feature>
<dbReference type="GO" id="GO:0016787">
    <property type="term" value="F:hydrolase activity"/>
    <property type="evidence" value="ECO:0007669"/>
    <property type="project" value="UniProtKB-KW"/>
</dbReference>
<dbReference type="PANTHER" id="PTHR37834:SF2">
    <property type="entry name" value="ESTERASE, SGNH HYDROLASE-TYPE"/>
    <property type="match status" value="1"/>
</dbReference>
<dbReference type="SUPFAM" id="SSF52266">
    <property type="entry name" value="SGNH hydrolase"/>
    <property type="match status" value="1"/>
</dbReference>
<accession>A0A5N5QBU0</accession>
<dbReference type="InterPro" id="IPR013830">
    <property type="entry name" value="SGNH_hydro"/>
</dbReference>
<feature type="chain" id="PRO_5024411055" evidence="1">
    <location>
        <begin position="21"/>
        <end position="366"/>
    </location>
</feature>
<dbReference type="Proteomes" id="UP000383932">
    <property type="component" value="Unassembled WGS sequence"/>
</dbReference>
<dbReference type="InterPro" id="IPR052762">
    <property type="entry name" value="PCW_deacetylase/CE"/>
</dbReference>
<sequence length="366" mass="40692">MWSPSKLFLAVACLAVGSRAATVSTAPVVLYPNSTRLHKHGRWDLNNGTWWPGTGFKFVASGLTNFTLHLGQYTNWPAISVAVSFDYGEFSTVNVSTGANVISVPALTPNNNRVVRLNVEASIGTRMQLEKIELNAGADVKHYKPSPLRFQFIGDSLSAGWLNPRGVNDAWTFLTAQKFKAEHNIIAQSGACLTDRECWGNVHGMSYQYFQTEDTSYIWAADHNYTTPWDFQRDLTPTHIVIVIGANDNSFSISGTDFASQLSSFITHLRTLYPQQPVFVFTPWGWSDGTSQFWPYYDGVYASVVNAKVAAGDQNIFVVNTTGWLQTNGVYPNDGHPNPVGHQQILEKFTAWLQAWGLQPRTSWPS</sequence>
<comment type="caution">
    <text evidence="3">The sequence shown here is derived from an EMBL/GenBank/DDBJ whole genome shotgun (WGS) entry which is preliminary data.</text>
</comment>
<dbReference type="Gene3D" id="3.40.50.1110">
    <property type="entry name" value="SGNH hydrolase"/>
    <property type="match status" value="1"/>
</dbReference>
<dbReference type="EMBL" id="SSOP01000301">
    <property type="protein sequence ID" value="KAB5589215.1"/>
    <property type="molecule type" value="Genomic_DNA"/>
</dbReference>
<dbReference type="Pfam" id="PF13472">
    <property type="entry name" value="Lipase_GDSL_2"/>
    <property type="match status" value="1"/>
</dbReference>
<dbReference type="InterPro" id="IPR036514">
    <property type="entry name" value="SGNH_hydro_sf"/>
</dbReference>
<name>A0A5N5QBU0_9AGAM</name>
<dbReference type="AlphaFoldDB" id="A0A5N5QBU0"/>
<dbReference type="OrthoDB" id="426133at2759"/>
<gene>
    <name evidence="3" type="ORF">CTheo_7343</name>
</gene>
<dbReference type="PANTHER" id="PTHR37834">
    <property type="entry name" value="GDSL-LIKE LIPASE/ACYLHYDROLASE DOMAIN PROTEIN (AFU_ORTHOLOGUE AFUA_2G00620)"/>
    <property type="match status" value="1"/>
</dbReference>
<keyword evidence="3" id="KW-0378">Hydrolase</keyword>
<keyword evidence="4" id="KW-1185">Reference proteome</keyword>
<reference evidence="3 4" key="1">
    <citation type="journal article" date="2019" name="Fungal Biol. Biotechnol.">
        <title>Draft genome sequence of fastidious pathogen Ceratobasidium theobromae, which causes vascular-streak dieback in Theobroma cacao.</title>
        <authorList>
            <person name="Ali S.S."/>
            <person name="Asman A."/>
            <person name="Shao J."/>
            <person name="Firmansyah A.P."/>
            <person name="Susilo A.W."/>
            <person name="Rosmana A."/>
            <person name="McMahon P."/>
            <person name="Junaid M."/>
            <person name="Guest D."/>
            <person name="Kheng T.Y."/>
            <person name="Meinhardt L.W."/>
            <person name="Bailey B.A."/>
        </authorList>
    </citation>
    <scope>NUCLEOTIDE SEQUENCE [LARGE SCALE GENOMIC DNA]</scope>
    <source>
        <strain evidence="3 4">CT2</strain>
    </source>
</reference>
<evidence type="ECO:0000313" key="3">
    <source>
        <dbReference type="EMBL" id="KAB5589215.1"/>
    </source>
</evidence>
<evidence type="ECO:0000313" key="4">
    <source>
        <dbReference type="Proteomes" id="UP000383932"/>
    </source>
</evidence>
<evidence type="ECO:0000259" key="2">
    <source>
        <dbReference type="Pfam" id="PF13472"/>
    </source>
</evidence>
<keyword evidence="1" id="KW-0732">Signal</keyword>
<protein>
    <submittedName>
        <fullName evidence="3">GDSL-like lipase acylhydrolase domain containing protein</fullName>
    </submittedName>
</protein>
<proteinExistence type="predicted"/>